<proteinExistence type="predicted"/>
<dbReference type="Proteomes" id="UP001335648">
    <property type="component" value="Unassembled WGS sequence"/>
</dbReference>
<evidence type="ECO:0000313" key="1">
    <source>
        <dbReference type="EMBL" id="KAK5916130.1"/>
    </source>
</evidence>
<evidence type="ECO:0000313" key="2">
    <source>
        <dbReference type="Proteomes" id="UP001335648"/>
    </source>
</evidence>
<comment type="caution">
    <text evidence="1">The sequence shown here is derived from an EMBL/GenBank/DDBJ whole genome shotgun (WGS) entry which is preliminary data.</text>
</comment>
<sequence length="269" mass="30325">MYLGVTLDRTLSFKKHLENTKAKVTTRNNILRKLVNSKWGAGPPAICATAMALCLSTAEHACSRWSRSRHTKLVDTALNDTCRIITGCGKTPPVPCLYALAGISPPPIGRLGIAQDERRTPETDIRHPLHPRSTPTQAPIQSQFVQTVLPLQTARQAARSNIWEDEWQRNDTRALEWLDRGLTPTESLPSRHDLSWTTWKSLHRLRVERGRCKALMKVWNYTTEDTCSCGSEQTMSHLLECADAPGAVQKTWQNLPLSCGLCRYWQNDI</sequence>
<dbReference type="EMBL" id="JAULUE010002046">
    <property type="protein sequence ID" value="KAK5916130.1"/>
    <property type="molecule type" value="Genomic_DNA"/>
</dbReference>
<protein>
    <submittedName>
        <fullName evidence="1">Uncharacterized protein</fullName>
    </submittedName>
</protein>
<keyword evidence="2" id="KW-1185">Reference proteome</keyword>
<accession>A0AAN8D3X0</accession>
<dbReference type="InterPro" id="IPR052560">
    <property type="entry name" value="RdDP_mobile_element"/>
</dbReference>
<organism evidence="1 2">
    <name type="scientific">Champsocephalus esox</name>
    <name type="common">pike icefish</name>
    <dbReference type="NCBI Taxonomy" id="159716"/>
    <lineage>
        <taxon>Eukaryota</taxon>
        <taxon>Metazoa</taxon>
        <taxon>Chordata</taxon>
        <taxon>Craniata</taxon>
        <taxon>Vertebrata</taxon>
        <taxon>Euteleostomi</taxon>
        <taxon>Actinopterygii</taxon>
        <taxon>Neopterygii</taxon>
        <taxon>Teleostei</taxon>
        <taxon>Neoteleostei</taxon>
        <taxon>Acanthomorphata</taxon>
        <taxon>Eupercaria</taxon>
        <taxon>Perciformes</taxon>
        <taxon>Notothenioidei</taxon>
        <taxon>Channichthyidae</taxon>
        <taxon>Champsocephalus</taxon>
    </lineage>
</organism>
<dbReference type="PANTHER" id="PTHR36688">
    <property type="entry name" value="ENDO/EXONUCLEASE/PHOSPHATASE DOMAIN-CONTAINING PROTEIN"/>
    <property type="match status" value="1"/>
</dbReference>
<gene>
    <name evidence="1" type="ORF">CesoFtcFv8_001657</name>
</gene>
<dbReference type="PANTHER" id="PTHR36688:SF1">
    <property type="entry name" value="ENDONUCLEASE_EXONUCLEASE_PHOSPHATASE DOMAIN-CONTAINING PROTEIN"/>
    <property type="match status" value="1"/>
</dbReference>
<dbReference type="AlphaFoldDB" id="A0AAN8D3X0"/>
<name>A0AAN8D3X0_9TELE</name>
<reference evidence="1 2" key="1">
    <citation type="journal article" date="2023" name="Mol. Biol. Evol.">
        <title>Genomics of Secondarily Temperate Adaptation in the Only Non-Antarctic Icefish.</title>
        <authorList>
            <person name="Rivera-Colon A.G."/>
            <person name="Rayamajhi N."/>
            <person name="Minhas B.F."/>
            <person name="Madrigal G."/>
            <person name="Bilyk K.T."/>
            <person name="Yoon V."/>
            <person name="Hune M."/>
            <person name="Gregory S."/>
            <person name="Cheng C.H.C."/>
            <person name="Catchen J.M."/>
        </authorList>
    </citation>
    <scope>NUCLEOTIDE SEQUENCE [LARGE SCALE GENOMIC DNA]</scope>
    <source>
        <strain evidence="1">JC2023a</strain>
    </source>
</reference>